<sequence>MRRVPKQVGLLYVVLVGAFLAWYIAGGHKVDVLVTVVSAFTALLALPAAVVAVLRSGKTGSAPARLGDMADQLAQAVRQQWEAEAGLRCLNDPFPLPVAWEAADADLVESWTHLKELAEDWPGQSPGADSAWALSPAGLAGKGGDIIQVFERVPTRRLVVLGEPGAGKTMLLIRLLLALLEHRPPGGPVPVLFPLASWDPARQDLYAWMADELAQDHPALRALIPPTPHRPVLAPRHAPCSSSGWSCRSSTAWTSSPKACGPRPCTLSTRHCRPDSRWCSPPAPPSTAAP</sequence>
<feature type="transmembrane region" description="Helical" evidence="1">
    <location>
        <begin position="32"/>
        <end position="54"/>
    </location>
</feature>
<dbReference type="InterPro" id="IPR027417">
    <property type="entry name" value="P-loop_NTPase"/>
</dbReference>
<evidence type="ECO:0000259" key="2">
    <source>
        <dbReference type="PROSITE" id="PS50837"/>
    </source>
</evidence>
<keyword evidence="4" id="KW-1185">Reference proteome</keyword>
<name>A0A917XW86_9ACTN</name>
<evidence type="ECO:0000313" key="3">
    <source>
        <dbReference type="EMBL" id="GGN56034.1"/>
    </source>
</evidence>
<organism evidence="3 4">
    <name type="scientific">Streptomyces albiflavescens</name>
    <dbReference type="NCBI Taxonomy" id="1623582"/>
    <lineage>
        <taxon>Bacteria</taxon>
        <taxon>Bacillati</taxon>
        <taxon>Actinomycetota</taxon>
        <taxon>Actinomycetes</taxon>
        <taxon>Kitasatosporales</taxon>
        <taxon>Streptomycetaceae</taxon>
        <taxon>Streptomyces</taxon>
    </lineage>
</organism>
<keyword evidence="1" id="KW-0472">Membrane</keyword>
<feature type="transmembrane region" description="Helical" evidence="1">
    <location>
        <begin position="9"/>
        <end position="26"/>
    </location>
</feature>
<dbReference type="EMBL" id="BMMM01000002">
    <property type="protein sequence ID" value="GGN56034.1"/>
    <property type="molecule type" value="Genomic_DNA"/>
</dbReference>
<keyword evidence="1" id="KW-1133">Transmembrane helix</keyword>
<proteinExistence type="predicted"/>
<reference evidence="3 4" key="1">
    <citation type="journal article" date="2014" name="Int. J. Syst. Evol. Microbiol.">
        <title>Complete genome sequence of Corynebacterium casei LMG S-19264T (=DSM 44701T), isolated from a smear-ripened cheese.</title>
        <authorList>
            <consortium name="US DOE Joint Genome Institute (JGI-PGF)"/>
            <person name="Walter F."/>
            <person name="Albersmeier A."/>
            <person name="Kalinowski J."/>
            <person name="Ruckert C."/>
        </authorList>
    </citation>
    <scope>NUCLEOTIDE SEQUENCE [LARGE SCALE GENOMIC DNA]</scope>
    <source>
        <strain evidence="3 4">CGMCC 4.7111</strain>
    </source>
</reference>
<dbReference type="Gene3D" id="3.40.50.300">
    <property type="entry name" value="P-loop containing nucleotide triphosphate hydrolases"/>
    <property type="match status" value="1"/>
</dbReference>
<evidence type="ECO:0000313" key="4">
    <source>
        <dbReference type="Proteomes" id="UP000600365"/>
    </source>
</evidence>
<gene>
    <name evidence="3" type="ORF">GCM10011579_016670</name>
</gene>
<comment type="caution">
    <text evidence="3">The sequence shown here is derived from an EMBL/GenBank/DDBJ whole genome shotgun (WGS) entry which is preliminary data.</text>
</comment>
<accession>A0A917XW86</accession>
<dbReference type="SUPFAM" id="SSF52540">
    <property type="entry name" value="P-loop containing nucleoside triphosphate hydrolases"/>
    <property type="match status" value="1"/>
</dbReference>
<dbReference type="AlphaFoldDB" id="A0A917XW86"/>
<dbReference type="InterPro" id="IPR007111">
    <property type="entry name" value="NACHT_NTPase"/>
</dbReference>
<protein>
    <recommendedName>
        <fullName evidence="2">NACHT domain-containing protein</fullName>
    </recommendedName>
</protein>
<keyword evidence="1" id="KW-0812">Transmembrane</keyword>
<dbReference type="PROSITE" id="PS50837">
    <property type="entry name" value="NACHT"/>
    <property type="match status" value="1"/>
</dbReference>
<feature type="domain" description="NACHT" evidence="2">
    <location>
        <begin position="156"/>
        <end position="195"/>
    </location>
</feature>
<evidence type="ECO:0000256" key="1">
    <source>
        <dbReference type="SAM" id="Phobius"/>
    </source>
</evidence>
<dbReference type="Proteomes" id="UP000600365">
    <property type="component" value="Unassembled WGS sequence"/>
</dbReference>